<reference evidence="1 2" key="1">
    <citation type="submission" date="2018-06" db="EMBL/GenBank/DDBJ databases">
        <authorList>
            <consortium name="Pathogen Informatics"/>
            <person name="Doyle S."/>
        </authorList>
    </citation>
    <scope>NUCLEOTIDE SEQUENCE [LARGE SCALE GENOMIC DNA]</scope>
    <source>
        <strain evidence="1 2">NCTC9962</strain>
    </source>
</reference>
<accession>A0A377B806</accession>
<dbReference type="Proteomes" id="UP000254052">
    <property type="component" value="Unassembled WGS sequence"/>
</dbReference>
<proteinExistence type="predicted"/>
<gene>
    <name evidence="1" type="ORF">NCTC9962_03356</name>
</gene>
<dbReference type="AlphaFoldDB" id="A0A377B806"/>
<name>A0A377B806_ECOLX</name>
<evidence type="ECO:0000313" key="1">
    <source>
        <dbReference type="EMBL" id="STL47765.1"/>
    </source>
</evidence>
<evidence type="ECO:0000313" key="2">
    <source>
        <dbReference type="Proteomes" id="UP000254052"/>
    </source>
</evidence>
<sequence length="128" mass="14499">MALDILQLPLRLLFQTTAQPRHISRIVKQHRFRGQAITPGASGFLIIGFDIARNIKVDHEANVWFIDAHAERHRRHHNLQVIALEFFLHIGANIIFQPGMIGRRANSLALQARSGVFYFRAAVAVDNA</sequence>
<dbReference type="EMBL" id="UGED01000008">
    <property type="protein sequence ID" value="STL47765.1"/>
    <property type="molecule type" value="Genomic_DNA"/>
</dbReference>
<protein>
    <submittedName>
        <fullName evidence="1">Uncharacterized protein</fullName>
    </submittedName>
</protein>
<organism evidence="1 2">
    <name type="scientific">Escherichia coli</name>
    <dbReference type="NCBI Taxonomy" id="562"/>
    <lineage>
        <taxon>Bacteria</taxon>
        <taxon>Pseudomonadati</taxon>
        <taxon>Pseudomonadota</taxon>
        <taxon>Gammaproteobacteria</taxon>
        <taxon>Enterobacterales</taxon>
        <taxon>Enterobacteriaceae</taxon>
        <taxon>Escherichia</taxon>
    </lineage>
</organism>